<name>A0A9N9K2S6_9GLOM</name>
<feature type="transmembrane region" description="Helical" evidence="1">
    <location>
        <begin position="6"/>
        <end position="33"/>
    </location>
</feature>
<evidence type="ECO:0000256" key="1">
    <source>
        <dbReference type="SAM" id="Phobius"/>
    </source>
</evidence>
<keyword evidence="3" id="KW-1185">Reference proteome</keyword>
<keyword evidence="1" id="KW-0812">Transmembrane</keyword>
<keyword evidence="1" id="KW-0472">Membrane</keyword>
<accession>A0A9N9K2S6</accession>
<evidence type="ECO:0000313" key="3">
    <source>
        <dbReference type="Proteomes" id="UP000789405"/>
    </source>
</evidence>
<sequence length="96" mass="10242">QLGVITGVIVCEVFVLELVFVGVVSSSILVLLLKSSFVESSLLRWCCAVIDFGRFCGASLCCAVVDFRVVVLKVKVTVTSSMCGFCGVSLHDDFDG</sequence>
<organism evidence="2 3">
    <name type="scientific">Dentiscutata erythropus</name>
    <dbReference type="NCBI Taxonomy" id="1348616"/>
    <lineage>
        <taxon>Eukaryota</taxon>
        <taxon>Fungi</taxon>
        <taxon>Fungi incertae sedis</taxon>
        <taxon>Mucoromycota</taxon>
        <taxon>Glomeromycotina</taxon>
        <taxon>Glomeromycetes</taxon>
        <taxon>Diversisporales</taxon>
        <taxon>Gigasporaceae</taxon>
        <taxon>Dentiscutata</taxon>
    </lineage>
</organism>
<dbReference type="EMBL" id="CAJVPY010044010">
    <property type="protein sequence ID" value="CAG8808620.1"/>
    <property type="molecule type" value="Genomic_DNA"/>
</dbReference>
<keyword evidence="1" id="KW-1133">Transmembrane helix</keyword>
<gene>
    <name evidence="2" type="ORF">DERYTH_LOCUS24925</name>
</gene>
<dbReference type="Proteomes" id="UP000789405">
    <property type="component" value="Unassembled WGS sequence"/>
</dbReference>
<protein>
    <submittedName>
        <fullName evidence="2">2938_t:CDS:1</fullName>
    </submittedName>
</protein>
<reference evidence="2" key="1">
    <citation type="submission" date="2021-06" db="EMBL/GenBank/DDBJ databases">
        <authorList>
            <person name="Kallberg Y."/>
            <person name="Tangrot J."/>
            <person name="Rosling A."/>
        </authorList>
    </citation>
    <scope>NUCLEOTIDE SEQUENCE</scope>
    <source>
        <strain evidence="2">MA453B</strain>
    </source>
</reference>
<dbReference type="AlphaFoldDB" id="A0A9N9K2S6"/>
<proteinExistence type="predicted"/>
<feature type="non-terminal residue" evidence="2">
    <location>
        <position position="96"/>
    </location>
</feature>
<comment type="caution">
    <text evidence="2">The sequence shown here is derived from an EMBL/GenBank/DDBJ whole genome shotgun (WGS) entry which is preliminary data.</text>
</comment>
<evidence type="ECO:0000313" key="2">
    <source>
        <dbReference type="EMBL" id="CAG8808620.1"/>
    </source>
</evidence>